<feature type="compositionally biased region" description="Basic and acidic residues" evidence="1">
    <location>
        <begin position="1"/>
        <end position="15"/>
    </location>
</feature>
<feature type="region of interest" description="Disordered" evidence="1">
    <location>
        <begin position="1"/>
        <end position="32"/>
    </location>
</feature>
<name>A0A2P2LKD2_RHIMU</name>
<accession>A0A2P2LKD2</accession>
<proteinExistence type="predicted"/>
<evidence type="ECO:0000313" key="2">
    <source>
        <dbReference type="EMBL" id="MBX18425.1"/>
    </source>
</evidence>
<organism evidence="2">
    <name type="scientific">Rhizophora mucronata</name>
    <name type="common">Asiatic mangrove</name>
    <dbReference type="NCBI Taxonomy" id="61149"/>
    <lineage>
        <taxon>Eukaryota</taxon>
        <taxon>Viridiplantae</taxon>
        <taxon>Streptophyta</taxon>
        <taxon>Embryophyta</taxon>
        <taxon>Tracheophyta</taxon>
        <taxon>Spermatophyta</taxon>
        <taxon>Magnoliopsida</taxon>
        <taxon>eudicotyledons</taxon>
        <taxon>Gunneridae</taxon>
        <taxon>Pentapetalae</taxon>
        <taxon>rosids</taxon>
        <taxon>fabids</taxon>
        <taxon>Malpighiales</taxon>
        <taxon>Rhizophoraceae</taxon>
        <taxon>Rhizophora</taxon>
    </lineage>
</organism>
<dbReference type="EMBL" id="GGEC01037941">
    <property type="protein sequence ID" value="MBX18425.1"/>
    <property type="molecule type" value="Transcribed_RNA"/>
</dbReference>
<dbReference type="AlphaFoldDB" id="A0A2P2LKD2"/>
<evidence type="ECO:0000256" key="1">
    <source>
        <dbReference type="SAM" id="MobiDB-lite"/>
    </source>
</evidence>
<protein>
    <submittedName>
        <fullName evidence="2">Uncharacterized protein</fullName>
    </submittedName>
</protein>
<sequence length="44" mass="5048">MKKEGKTNLEKKSAHDTIASDNHHQSTLIRPKTISNHFMSIRIC</sequence>
<reference evidence="2" key="1">
    <citation type="submission" date="2018-02" db="EMBL/GenBank/DDBJ databases">
        <title>Rhizophora mucronata_Transcriptome.</title>
        <authorList>
            <person name="Meera S.P."/>
            <person name="Sreeshan A."/>
            <person name="Augustine A."/>
        </authorList>
    </citation>
    <scope>NUCLEOTIDE SEQUENCE</scope>
    <source>
        <tissue evidence="2">Leaf</tissue>
    </source>
</reference>